<keyword evidence="6 8" id="KW-0012">Acyltransferase</keyword>
<sequence>MQFVVFILVYPLLWMISVLPYRVFYWFSDGFFFLVYRVVGYRKKVVRHNLELVFPEKSFEERKRIEVDFFIHMCDMFMEMVKTMSLSKSEVKKRYNVLNIEIIKEIEKERSILIVCSHYANWEWNVSINNYINSKGYAVYQPISNTYFDRWIRRVRARWNTTLITTRETTKTIVRNKRNGITGVFGMVSDQSPQWHRAKYWRDFMGITVPVINGAEMLARKLDLAVVFLKVSKVKRGYYQAEFIPITTSGKTTEKNEITDRFIELAEQQIHERPEHYLWTHKRWKHRNKTPKAFATTPDN</sequence>
<reference evidence="8 9" key="1">
    <citation type="submission" date="2019-05" db="EMBL/GenBank/DDBJ databases">
        <title>Genome sequencing of F202Z8.</title>
        <authorList>
            <person name="Kwon Y.M."/>
        </authorList>
    </citation>
    <scope>NUCLEOTIDE SEQUENCE [LARGE SCALE GENOMIC DNA]</scope>
    <source>
        <strain evidence="8 9">F202Z8</strain>
    </source>
</reference>
<keyword evidence="7" id="KW-1133">Transmembrane helix</keyword>
<evidence type="ECO:0000256" key="4">
    <source>
        <dbReference type="ARBA" id="ARBA00022679"/>
    </source>
</evidence>
<name>A0A5B7SNA6_9FLAO</name>
<dbReference type="GO" id="GO:0009247">
    <property type="term" value="P:glycolipid biosynthetic process"/>
    <property type="evidence" value="ECO:0007669"/>
    <property type="project" value="UniProtKB-ARBA"/>
</dbReference>
<comment type="subcellular location">
    <subcellularLocation>
        <location evidence="1">Cell inner membrane</location>
    </subcellularLocation>
</comment>
<proteinExistence type="predicted"/>
<evidence type="ECO:0000256" key="1">
    <source>
        <dbReference type="ARBA" id="ARBA00004533"/>
    </source>
</evidence>
<dbReference type="CDD" id="cd07984">
    <property type="entry name" value="LPLAT_LABLAT-like"/>
    <property type="match status" value="1"/>
</dbReference>
<dbReference type="AlphaFoldDB" id="A0A5B7SNA6"/>
<keyword evidence="5 7" id="KW-0472">Membrane</keyword>
<keyword evidence="7" id="KW-0812">Transmembrane</keyword>
<keyword evidence="3" id="KW-0997">Cell inner membrane</keyword>
<dbReference type="OrthoDB" id="9801955at2"/>
<evidence type="ECO:0000313" key="9">
    <source>
        <dbReference type="Proteomes" id="UP000310017"/>
    </source>
</evidence>
<evidence type="ECO:0000256" key="3">
    <source>
        <dbReference type="ARBA" id="ARBA00022519"/>
    </source>
</evidence>
<protein>
    <submittedName>
        <fullName evidence="8">Lipid A biosynthesis acyltransferase</fullName>
    </submittedName>
</protein>
<evidence type="ECO:0000256" key="5">
    <source>
        <dbReference type="ARBA" id="ARBA00023136"/>
    </source>
</evidence>
<dbReference type="EMBL" id="CP040710">
    <property type="protein sequence ID" value="QCW99996.1"/>
    <property type="molecule type" value="Genomic_DNA"/>
</dbReference>
<dbReference type="PANTHER" id="PTHR30606">
    <property type="entry name" value="LIPID A BIOSYNTHESIS LAUROYL ACYLTRANSFERASE"/>
    <property type="match status" value="1"/>
</dbReference>
<gene>
    <name evidence="8" type="ORF">FGM00_07745</name>
</gene>
<keyword evidence="4 8" id="KW-0808">Transferase</keyword>
<dbReference type="GO" id="GO:0005886">
    <property type="term" value="C:plasma membrane"/>
    <property type="evidence" value="ECO:0007669"/>
    <property type="project" value="UniProtKB-SubCell"/>
</dbReference>
<dbReference type="GO" id="GO:0016746">
    <property type="term" value="F:acyltransferase activity"/>
    <property type="evidence" value="ECO:0007669"/>
    <property type="project" value="UniProtKB-KW"/>
</dbReference>
<evidence type="ECO:0000256" key="6">
    <source>
        <dbReference type="ARBA" id="ARBA00023315"/>
    </source>
</evidence>
<dbReference type="Pfam" id="PF03279">
    <property type="entry name" value="Lip_A_acyltrans"/>
    <property type="match status" value="1"/>
</dbReference>
<feature type="transmembrane region" description="Helical" evidence="7">
    <location>
        <begin position="12"/>
        <end position="39"/>
    </location>
</feature>
<keyword evidence="2" id="KW-1003">Cell membrane</keyword>
<dbReference type="PANTHER" id="PTHR30606:SF10">
    <property type="entry name" value="PHOSPHATIDYLINOSITOL MANNOSIDE ACYLTRANSFERASE"/>
    <property type="match status" value="1"/>
</dbReference>
<dbReference type="Proteomes" id="UP000310017">
    <property type="component" value="Chromosome"/>
</dbReference>
<dbReference type="RefSeq" id="WP_138852344.1">
    <property type="nucleotide sequence ID" value="NZ_CP040710.1"/>
</dbReference>
<evidence type="ECO:0000256" key="2">
    <source>
        <dbReference type="ARBA" id="ARBA00022475"/>
    </source>
</evidence>
<dbReference type="PIRSF" id="PIRSF026649">
    <property type="entry name" value="MsbB"/>
    <property type="match status" value="1"/>
</dbReference>
<keyword evidence="9" id="KW-1185">Reference proteome</keyword>
<dbReference type="KEGG" id="asag:FGM00_07745"/>
<organism evidence="8 9">
    <name type="scientific">Aggregatimonas sangjinii</name>
    <dbReference type="NCBI Taxonomy" id="2583587"/>
    <lineage>
        <taxon>Bacteria</taxon>
        <taxon>Pseudomonadati</taxon>
        <taxon>Bacteroidota</taxon>
        <taxon>Flavobacteriia</taxon>
        <taxon>Flavobacteriales</taxon>
        <taxon>Flavobacteriaceae</taxon>
        <taxon>Aggregatimonas</taxon>
    </lineage>
</organism>
<evidence type="ECO:0000256" key="7">
    <source>
        <dbReference type="SAM" id="Phobius"/>
    </source>
</evidence>
<dbReference type="InterPro" id="IPR004960">
    <property type="entry name" value="LipA_acyltrans"/>
</dbReference>
<evidence type="ECO:0000313" key="8">
    <source>
        <dbReference type="EMBL" id="QCW99996.1"/>
    </source>
</evidence>
<accession>A0A5B7SNA6</accession>